<proteinExistence type="predicted"/>
<dbReference type="EMBL" id="QPFP01000103">
    <property type="protein sequence ID" value="TEB21779.1"/>
    <property type="molecule type" value="Genomic_DNA"/>
</dbReference>
<keyword evidence="1" id="KW-1133">Transmembrane helix</keyword>
<dbReference type="AlphaFoldDB" id="A0A4Y7SKK1"/>
<keyword evidence="4" id="KW-1185">Reference proteome</keyword>
<gene>
    <name evidence="3" type="ORF">FA13DRAFT_617505</name>
    <name evidence="2" type="ORF">FA13DRAFT_94169</name>
</gene>
<evidence type="ECO:0000313" key="2">
    <source>
        <dbReference type="EMBL" id="TEB21779.1"/>
    </source>
</evidence>
<accession>A0A4Y7SKK1</accession>
<protein>
    <submittedName>
        <fullName evidence="2">Uncharacterized protein</fullName>
    </submittedName>
</protein>
<dbReference type="Proteomes" id="UP000298030">
    <property type="component" value="Unassembled WGS sequence"/>
</dbReference>
<reference evidence="2 4" key="1">
    <citation type="journal article" date="2019" name="Nat. Ecol. Evol.">
        <title>Megaphylogeny resolves global patterns of mushroom evolution.</title>
        <authorList>
            <person name="Varga T."/>
            <person name="Krizsan K."/>
            <person name="Foldi C."/>
            <person name="Dima B."/>
            <person name="Sanchez-Garcia M."/>
            <person name="Sanchez-Ramirez S."/>
            <person name="Szollosi G.J."/>
            <person name="Szarkandi J.G."/>
            <person name="Papp V."/>
            <person name="Albert L."/>
            <person name="Andreopoulos W."/>
            <person name="Angelini C."/>
            <person name="Antonin V."/>
            <person name="Barry K.W."/>
            <person name="Bougher N.L."/>
            <person name="Buchanan P."/>
            <person name="Buyck B."/>
            <person name="Bense V."/>
            <person name="Catcheside P."/>
            <person name="Chovatia M."/>
            <person name="Cooper J."/>
            <person name="Damon W."/>
            <person name="Desjardin D."/>
            <person name="Finy P."/>
            <person name="Geml J."/>
            <person name="Haridas S."/>
            <person name="Hughes K."/>
            <person name="Justo A."/>
            <person name="Karasinski D."/>
            <person name="Kautmanova I."/>
            <person name="Kiss B."/>
            <person name="Kocsube S."/>
            <person name="Kotiranta H."/>
            <person name="LaButti K.M."/>
            <person name="Lechner B.E."/>
            <person name="Liimatainen K."/>
            <person name="Lipzen A."/>
            <person name="Lukacs Z."/>
            <person name="Mihaltcheva S."/>
            <person name="Morgado L.N."/>
            <person name="Niskanen T."/>
            <person name="Noordeloos M.E."/>
            <person name="Ohm R.A."/>
            <person name="Ortiz-Santana B."/>
            <person name="Ovrebo C."/>
            <person name="Racz N."/>
            <person name="Riley R."/>
            <person name="Savchenko A."/>
            <person name="Shiryaev A."/>
            <person name="Soop K."/>
            <person name="Spirin V."/>
            <person name="Szebenyi C."/>
            <person name="Tomsovsky M."/>
            <person name="Tulloss R.E."/>
            <person name="Uehling J."/>
            <person name="Grigoriev I.V."/>
            <person name="Vagvolgyi C."/>
            <person name="Papp T."/>
            <person name="Martin F.M."/>
            <person name="Miettinen O."/>
            <person name="Hibbett D.S."/>
            <person name="Nagy L.G."/>
        </authorList>
    </citation>
    <scope>NUCLEOTIDE SEQUENCE [LARGE SCALE GENOMIC DNA]</scope>
    <source>
        <strain evidence="2 4">FP101781</strain>
    </source>
</reference>
<keyword evidence="1" id="KW-0472">Membrane</keyword>
<dbReference type="EMBL" id="QPFP01000026">
    <property type="protein sequence ID" value="TEB29595.1"/>
    <property type="molecule type" value="Genomic_DNA"/>
</dbReference>
<evidence type="ECO:0000256" key="1">
    <source>
        <dbReference type="SAM" id="Phobius"/>
    </source>
</evidence>
<sequence length="55" mass="6551">MGRSLYKCFVEIYSHSRYRQSGWYSMIGIKYMCVVIQYAREDVPRYSFPKTKGGL</sequence>
<evidence type="ECO:0000313" key="3">
    <source>
        <dbReference type="EMBL" id="TEB29595.1"/>
    </source>
</evidence>
<keyword evidence="1" id="KW-0812">Transmembrane</keyword>
<comment type="caution">
    <text evidence="2">The sequence shown here is derived from an EMBL/GenBank/DDBJ whole genome shotgun (WGS) entry which is preliminary data.</text>
</comment>
<name>A0A4Y7SKK1_COPMI</name>
<evidence type="ECO:0000313" key="4">
    <source>
        <dbReference type="Proteomes" id="UP000298030"/>
    </source>
</evidence>
<feature type="transmembrane region" description="Helical" evidence="1">
    <location>
        <begin position="21"/>
        <end position="39"/>
    </location>
</feature>
<organism evidence="2 4">
    <name type="scientific">Coprinellus micaceus</name>
    <name type="common">Glistening ink-cap mushroom</name>
    <name type="synonym">Coprinus micaceus</name>
    <dbReference type="NCBI Taxonomy" id="71717"/>
    <lineage>
        <taxon>Eukaryota</taxon>
        <taxon>Fungi</taxon>
        <taxon>Dikarya</taxon>
        <taxon>Basidiomycota</taxon>
        <taxon>Agaricomycotina</taxon>
        <taxon>Agaricomycetes</taxon>
        <taxon>Agaricomycetidae</taxon>
        <taxon>Agaricales</taxon>
        <taxon>Agaricineae</taxon>
        <taxon>Psathyrellaceae</taxon>
        <taxon>Coprinellus</taxon>
    </lineage>
</organism>